<evidence type="ECO:0000256" key="1">
    <source>
        <dbReference type="SAM" id="MobiDB-lite"/>
    </source>
</evidence>
<reference evidence="2" key="1">
    <citation type="submission" date="2021-01" db="EMBL/GenBank/DDBJ databases">
        <authorList>
            <person name="Kaushik A."/>
        </authorList>
    </citation>
    <scope>NUCLEOTIDE SEQUENCE</scope>
    <source>
        <strain evidence="2">AG1-1A</strain>
    </source>
</reference>
<feature type="compositionally biased region" description="Basic and acidic residues" evidence="1">
    <location>
        <begin position="295"/>
        <end position="305"/>
    </location>
</feature>
<protein>
    <submittedName>
        <fullName evidence="2">Uncharacterized protein</fullName>
    </submittedName>
</protein>
<accession>A0A8H3BS09</accession>
<feature type="region of interest" description="Disordered" evidence="1">
    <location>
        <begin position="279"/>
        <end position="317"/>
    </location>
</feature>
<name>A0A8H3BS09_9AGAM</name>
<gene>
    <name evidence="2" type="ORF">RDB_LOCUS107150</name>
</gene>
<dbReference type="PANTHER" id="PTHR33488:SF2">
    <property type="entry name" value="EARLY ENDOSOME ANTIGEN 1-LIKE"/>
    <property type="match status" value="1"/>
</dbReference>
<sequence length="717" mass="79308">MTTSTPANFGKQVSETFSASKQLNDQVTSFMHKTKWADLIGPAPTVILILSRLIQLGTVVDFPLIIPENPGHLKYHYFGASIAHLANSGTNAMTESRSQMEKINYSSETMIGHIKTAFQLLGRQDNNNDIQAFLPGILNDVKKASATCLEQAQKMKKEWVFVLELAQQLQEVCKSTQGETESLRLQAEAQIKYLEAQKKNEEDNFKKAEMWMETTRKKLETSHNIVKEAIDKIPDGMLAWSIGMMGLAQGLTNAAQTGVEAFINEQCFKSQLGDLLKHKPEAVSGNGSSSTPASDKPETPKEQESASKPTRRSHDPGYADAEAIDAGFIQFKDLVNGDGGIKWDLVGSGEKSGLLGIRAVFQTYLGKEIGDRAKTLACDLMENIKVTKPEPEIKKLVETVDQLAKESRDFTLEAKITVGSLGSSNVILNGGPTVHFSNSSSWAKIDAEAAQTRVQFAQSYLATNGQLHKEATDDFYEISRRLADFKGQLDKIDAKKVNWDLVAHILHQAITCLADLNKSLHRLVLYFSTIDSIVNEAAGSKVDYLVNVITNATTSRDGKPSELVHGNFKLSSFAKQLLYDQTMGAVKITRVVERISALYIKMYDLHIQRGVELLDGMGGLSKQSKAEDLSQAEKDISAWVDESRQGMEKLVQEEEAEVQKYVHTRGEEIKEAFVGILPPTDEGIQRAISQTGEEFLKNEIQEVKRLSTKPDLGLDNF</sequence>
<comment type="caution">
    <text evidence="2">The sequence shown here is derived from an EMBL/GenBank/DDBJ whole genome shotgun (WGS) entry which is preliminary data.</text>
</comment>
<evidence type="ECO:0000313" key="2">
    <source>
        <dbReference type="EMBL" id="CAE6464079.1"/>
    </source>
</evidence>
<dbReference type="AlphaFoldDB" id="A0A8H3BS09"/>
<dbReference type="PANTHER" id="PTHR33488">
    <property type="entry name" value="ZGC:162509"/>
    <property type="match status" value="1"/>
</dbReference>
<organism evidence="2 3">
    <name type="scientific">Rhizoctonia solani</name>
    <dbReference type="NCBI Taxonomy" id="456999"/>
    <lineage>
        <taxon>Eukaryota</taxon>
        <taxon>Fungi</taxon>
        <taxon>Dikarya</taxon>
        <taxon>Basidiomycota</taxon>
        <taxon>Agaricomycotina</taxon>
        <taxon>Agaricomycetes</taxon>
        <taxon>Cantharellales</taxon>
        <taxon>Ceratobasidiaceae</taxon>
        <taxon>Rhizoctonia</taxon>
    </lineage>
</organism>
<dbReference type="Proteomes" id="UP000663840">
    <property type="component" value="Unassembled WGS sequence"/>
</dbReference>
<proteinExistence type="predicted"/>
<dbReference type="EMBL" id="CAJMWR010003620">
    <property type="protein sequence ID" value="CAE6464079.1"/>
    <property type="molecule type" value="Genomic_DNA"/>
</dbReference>
<evidence type="ECO:0000313" key="3">
    <source>
        <dbReference type="Proteomes" id="UP000663840"/>
    </source>
</evidence>